<keyword evidence="2" id="KW-1185">Reference proteome</keyword>
<evidence type="ECO:0008006" key="3">
    <source>
        <dbReference type="Google" id="ProtNLM"/>
    </source>
</evidence>
<evidence type="ECO:0000313" key="1">
    <source>
        <dbReference type="EMBL" id="PZF83233.1"/>
    </source>
</evidence>
<dbReference type="AlphaFoldDB" id="A0A2W2CSQ1"/>
<protein>
    <recommendedName>
        <fullName evidence="3">SF4 helicase domain-containing protein</fullName>
    </recommendedName>
</protein>
<gene>
    <name evidence="1" type="ORF">C1I92_13225</name>
</gene>
<comment type="caution">
    <text evidence="1">The sequence shown here is derived from an EMBL/GenBank/DDBJ whole genome shotgun (WGS) entry which is preliminary data.</text>
</comment>
<name>A0A2W2CSQ1_9ACTN</name>
<dbReference type="SUPFAM" id="SSF52540">
    <property type="entry name" value="P-loop containing nucleoside triphosphate hydrolases"/>
    <property type="match status" value="1"/>
</dbReference>
<accession>A0A2W2CSQ1</accession>
<proteinExistence type="predicted"/>
<dbReference type="Proteomes" id="UP000248764">
    <property type="component" value="Unassembled WGS sequence"/>
</dbReference>
<dbReference type="EMBL" id="POTW01000027">
    <property type="protein sequence ID" value="PZF83233.1"/>
    <property type="molecule type" value="Genomic_DNA"/>
</dbReference>
<dbReference type="InterPro" id="IPR027417">
    <property type="entry name" value="P-loop_NTPase"/>
</dbReference>
<reference evidence="1 2" key="1">
    <citation type="submission" date="2018-01" db="EMBL/GenBank/DDBJ databases">
        <title>Draft genome sequence of Jiangella sp. GTF31.</title>
        <authorList>
            <person name="Sahin N."/>
            <person name="Ay H."/>
            <person name="Saygin H."/>
        </authorList>
    </citation>
    <scope>NUCLEOTIDE SEQUENCE [LARGE SCALE GENOMIC DNA]</scope>
    <source>
        <strain evidence="1 2">GTF31</strain>
    </source>
</reference>
<dbReference type="RefSeq" id="WP_146605126.1">
    <property type="nucleotide sequence ID" value="NZ_POTW01000027.1"/>
</dbReference>
<organism evidence="1 2">
    <name type="scientific">Jiangella anatolica</name>
    <dbReference type="NCBI Taxonomy" id="2670374"/>
    <lineage>
        <taxon>Bacteria</taxon>
        <taxon>Bacillati</taxon>
        <taxon>Actinomycetota</taxon>
        <taxon>Actinomycetes</taxon>
        <taxon>Jiangellales</taxon>
        <taxon>Jiangellaceae</taxon>
        <taxon>Jiangella</taxon>
    </lineage>
</organism>
<sequence>MRSLTRAIKGADSGGAPMPTVLPSLARAGAHIRRGEVTMIAGEPGAGKSMIALWLSINWAGAGHLGIYFSADSSELVAASRTGAMVSGTPVKEMEARLQAGDPEALAVIKSTDGISWCFDPEITLDGIDLELSAHEEAWGRLPDFLIIDNATDVEQMDADEFGALRRVMKTLTYVARTTSAAVVVLHHTSEAEKSNPCPPRKAIMGKIAAKPAVILTTAEGFRAGEKPVAIVKNRFGPSDKTGQTFIPLRYDTQSMRFEDLGI</sequence>
<evidence type="ECO:0000313" key="2">
    <source>
        <dbReference type="Proteomes" id="UP000248764"/>
    </source>
</evidence>
<dbReference type="Pfam" id="PF13481">
    <property type="entry name" value="AAA_25"/>
    <property type="match status" value="1"/>
</dbReference>
<dbReference type="Gene3D" id="3.40.50.300">
    <property type="entry name" value="P-loop containing nucleotide triphosphate hydrolases"/>
    <property type="match status" value="1"/>
</dbReference>